<name>A0A241XSM6_PSEAI</name>
<dbReference type="RefSeq" id="WP_086250763.1">
    <property type="nucleotide sequence ID" value="NZ_NFFZ01000004.1"/>
</dbReference>
<reference evidence="1 2" key="1">
    <citation type="submission" date="2017-05" db="EMBL/GenBank/DDBJ databases">
        <authorList>
            <person name="Song R."/>
            <person name="Chenine A.L."/>
            <person name="Ruprecht R.M."/>
        </authorList>
    </citation>
    <scope>NUCLEOTIDE SEQUENCE [LARGE SCALE GENOMIC DNA]</scope>
    <source>
        <strain evidence="1 2">S567_C10_BS</strain>
    </source>
</reference>
<accession>A0A241XSM6</accession>
<dbReference type="EMBL" id="NFFZ01000004">
    <property type="protein sequence ID" value="OTI63156.1"/>
    <property type="molecule type" value="Genomic_DNA"/>
</dbReference>
<proteinExistence type="predicted"/>
<protein>
    <submittedName>
        <fullName evidence="1">Uncharacterized protein</fullName>
    </submittedName>
</protein>
<organism evidence="1 2">
    <name type="scientific">Pseudomonas aeruginosa</name>
    <dbReference type="NCBI Taxonomy" id="287"/>
    <lineage>
        <taxon>Bacteria</taxon>
        <taxon>Pseudomonadati</taxon>
        <taxon>Pseudomonadota</taxon>
        <taxon>Gammaproteobacteria</taxon>
        <taxon>Pseudomonadales</taxon>
        <taxon>Pseudomonadaceae</taxon>
        <taxon>Pseudomonas</taxon>
    </lineage>
</organism>
<dbReference type="Proteomes" id="UP000194857">
    <property type="component" value="Unassembled WGS sequence"/>
</dbReference>
<evidence type="ECO:0000313" key="1">
    <source>
        <dbReference type="EMBL" id="OTI63156.1"/>
    </source>
</evidence>
<evidence type="ECO:0000313" key="2">
    <source>
        <dbReference type="Proteomes" id="UP000194857"/>
    </source>
</evidence>
<gene>
    <name evidence="1" type="ORF">CAZ10_09995</name>
</gene>
<sequence>MLYQEMKKHILQGLLESGWTAVDDISMQCTTAVAKKDYDTAVGVKTAIAYFSESPGECCRLSGEYYSEGGNILCTTSFYVWYRPHATSPAIDLQTGHLVKLPEELVLEDLIAGAKVFNEKAEKEIAASYAVRLLRNREKVS</sequence>
<dbReference type="AlphaFoldDB" id="A0A241XSM6"/>
<comment type="caution">
    <text evidence="1">The sequence shown here is derived from an EMBL/GenBank/DDBJ whole genome shotgun (WGS) entry which is preliminary data.</text>
</comment>